<dbReference type="AlphaFoldDB" id="A0A8X7YQQ0"/>
<dbReference type="Proteomes" id="UP000886885">
    <property type="component" value="Chromosome 12A"/>
</dbReference>
<dbReference type="Pfam" id="PF20428">
    <property type="entry name" value="Sey1_3HB"/>
    <property type="match status" value="1"/>
</dbReference>
<evidence type="ECO:0000313" key="4">
    <source>
        <dbReference type="Proteomes" id="UP000886885"/>
    </source>
</evidence>
<dbReference type="PANTHER" id="PTHR45923">
    <property type="entry name" value="PROTEIN SEY1"/>
    <property type="match status" value="1"/>
</dbReference>
<feature type="transmembrane region" description="Helical" evidence="1">
    <location>
        <begin position="239"/>
        <end position="264"/>
    </location>
</feature>
<keyword evidence="4" id="KW-1185">Reference proteome</keyword>
<dbReference type="EMBL" id="JAAWWB010000023">
    <property type="protein sequence ID" value="KAG6754335.1"/>
    <property type="molecule type" value="Genomic_DNA"/>
</dbReference>
<evidence type="ECO:0000259" key="2">
    <source>
        <dbReference type="Pfam" id="PF20428"/>
    </source>
</evidence>
<accession>A0A8X7YQQ0</accession>
<dbReference type="InterPro" id="IPR008803">
    <property type="entry name" value="RHD3/Sey1"/>
</dbReference>
<comment type="caution">
    <text evidence="3">The sequence shown here is derived from an EMBL/GenBank/DDBJ whole genome shotgun (WGS) entry which is preliminary data.</text>
</comment>
<evidence type="ECO:0000313" key="3">
    <source>
        <dbReference type="EMBL" id="KAG6754335.1"/>
    </source>
</evidence>
<organism evidence="3 4">
    <name type="scientific">Populus tomentosa</name>
    <name type="common">Chinese white poplar</name>
    <dbReference type="NCBI Taxonomy" id="118781"/>
    <lineage>
        <taxon>Eukaryota</taxon>
        <taxon>Viridiplantae</taxon>
        <taxon>Streptophyta</taxon>
        <taxon>Embryophyta</taxon>
        <taxon>Tracheophyta</taxon>
        <taxon>Spermatophyta</taxon>
        <taxon>Magnoliopsida</taxon>
        <taxon>eudicotyledons</taxon>
        <taxon>Gunneridae</taxon>
        <taxon>Pentapetalae</taxon>
        <taxon>rosids</taxon>
        <taxon>fabids</taxon>
        <taxon>Malpighiales</taxon>
        <taxon>Salicaceae</taxon>
        <taxon>Saliceae</taxon>
        <taxon>Populus</taxon>
    </lineage>
</organism>
<dbReference type="OrthoDB" id="1726091at2759"/>
<reference evidence="3" key="1">
    <citation type="journal article" date="2020" name="bioRxiv">
        <title>Hybrid origin of Populus tomentosa Carr. identified through genome sequencing and phylogenomic analysis.</title>
        <authorList>
            <person name="An X."/>
            <person name="Gao K."/>
            <person name="Chen Z."/>
            <person name="Li J."/>
            <person name="Yang X."/>
            <person name="Yang X."/>
            <person name="Zhou J."/>
            <person name="Guo T."/>
            <person name="Zhao T."/>
            <person name="Huang S."/>
            <person name="Miao D."/>
            <person name="Khan W.U."/>
            <person name="Rao P."/>
            <person name="Ye M."/>
            <person name="Lei B."/>
            <person name="Liao W."/>
            <person name="Wang J."/>
            <person name="Ji L."/>
            <person name="Li Y."/>
            <person name="Guo B."/>
            <person name="Mustafa N.S."/>
            <person name="Li S."/>
            <person name="Yun Q."/>
            <person name="Keller S.R."/>
            <person name="Mao J."/>
            <person name="Zhang R."/>
            <person name="Strauss S.H."/>
        </authorList>
    </citation>
    <scope>NUCLEOTIDE SEQUENCE</scope>
    <source>
        <strain evidence="3">GM15</strain>
        <tissue evidence="3">Leaf</tissue>
    </source>
</reference>
<keyword evidence="1" id="KW-0812">Transmembrane</keyword>
<dbReference type="InterPro" id="IPR046758">
    <property type="entry name" value="Sey1/RHD3-like_3HB"/>
</dbReference>
<protein>
    <recommendedName>
        <fullName evidence="2">Sey1/RHD3-like three-helix bundle domain-containing protein</fullName>
    </recommendedName>
</protein>
<sequence length="331" mass="35587">MQKQFTDVLADEVQSLFEAGEADTWVSVRNLLASKTDVAESELSNAHVDFKVPRSEIDKRLGYLKENARSVVERKARESAATGRVLMRMKDRFVKVFNHDENSKSGAWTSEQNIEEIERNALSAVICLHFSLKILEIMAAIRLDQTTDQIEHALFSSLMDGNGAVPASGATPDLLTSNAWEEVIVGEPNMRQVSPNATLLTPVECRSLWMQFKADIKYIINQATSAQGTLRQAKRAIKIVVGVAVVVGAAVVATVGAPTAMGIAARPEVAAVMKAVGPGLAAVMKDIGPEVLATLKDIGPEVAGAVTSLGPQIVTAVIAMMTNGFARPHQQ</sequence>
<proteinExistence type="predicted"/>
<keyword evidence="1" id="KW-1133">Transmembrane helix</keyword>
<dbReference type="GO" id="GO:0005783">
    <property type="term" value="C:endoplasmic reticulum"/>
    <property type="evidence" value="ECO:0007669"/>
    <property type="project" value="TreeGrafter"/>
</dbReference>
<feature type="domain" description="Sey1/RHD3-like three-helix bundle" evidence="2">
    <location>
        <begin position="2"/>
        <end position="235"/>
    </location>
</feature>
<gene>
    <name evidence="3" type="ORF">POTOM_042367</name>
</gene>
<evidence type="ECO:0000256" key="1">
    <source>
        <dbReference type="SAM" id="Phobius"/>
    </source>
</evidence>
<dbReference type="GO" id="GO:0016320">
    <property type="term" value="P:endoplasmic reticulum membrane fusion"/>
    <property type="evidence" value="ECO:0007669"/>
    <property type="project" value="TreeGrafter"/>
</dbReference>
<dbReference type="GO" id="GO:0003924">
    <property type="term" value="F:GTPase activity"/>
    <property type="evidence" value="ECO:0007669"/>
    <property type="project" value="TreeGrafter"/>
</dbReference>
<keyword evidence="1" id="KW-0472">Membrane</keyword>
<dbReference type="PANTHER" id="PTHR45923:SF20">
    <property type="entry name" value="PROTEIN ROOT HAIR DEFECTIVE 3 HOMOLOG 2"/>
    <property type="match status" value="1"/>
</dbReference>
<name>A0A8X7YQQ0_POPTO</name>